<dbReference type="RefSeq" id="WP_029243344.1">
    <property type="nucleotide sequence ID" value="NZ_CP036495.1"/>
</dbReference>
<keyword evidence="3 8" id="KW-0028">Amino-acid biosynthesis</keyword>
<dbReference type="Gene3D" id="3.20.20.70">
    <property type="entry name" value="Aldolase class I"/>
    <property type="match status" value="1"/>
</dbReference>
<dbReference type="GO" id="GO:0000162">
    <property type="term" value="P:L-tryptophan biosynthetic process"/>
    <property type="evidence" value="ECO:0007669"/>
    <property type="project" value="UniProtKB-UniRule"/>
</dbReference>
<dbReference type="NCBIfam" id="NF001370">
    <property type="entry name" value="PRK00278.1-2"/>
    <property type="match status" value="1"/>
</dbReference>
<evidence type="ECO:0000313" key="10">
    <source>
        <dbReference type="EMBL" id="UZA67270.1"/>
    </source>
</evidence>
<sequence length="278" mass="30278">MSVPTVLEKILARKAEEIAARRAVVSLAELEQQAAAADPARGFAKALIEQARKKQPAVIAEIKKASPSKGVIRENFLPAEIAKSYQSGGATCLSVLTDIDFFQGSDQYLRDARAACNLPVIRKDFMIDPYQIVEARALGADCVLLIVSALDDVQMAELAAVAKNVGLDVLVEVHDGDELDRALKTLDTPLVGINNRNLHTFNVSLETTLDLLPRVPRDRLVITESGILNRADVELMEISDVYAFLVGEAFMRAEHPGTELQRLFFPERGAPVSGSTLD</sequence>
<keyword evidence="7 8" id="KW-0456">Lyase</keyword>
<keyword evidence="4 8" id="KW-0210">Decarboxylase</keyword>
<evidence type="ECO:0000256" key="1">
    <source>
        <dbReference type="ARBA" id="ARBA00001633"/>
    </source>
</evidence>
<evidence type="ECO:0000313" key="11">
    <source>
        <dbReference type="Proteomes" id="UP001163644"/>
    </source>
</evidence>
<dbReference type="NCBIfam" id="NF001373">
    <property type="entry name" value="PRK00278.1-6"/>
    <property type="match status" value="1"/>
</dbReference>
<dbReference type="EMBL" id="CP036495">
    <property type="protein sequence ID" value="UZA67270.1"/>
    <property type="molecule type" value="Genomic_DNA"/>
</dbReference>
<dbReference type="NCBIfam" id="NF001377">
    <property type="entry name" value="PRK00278.2-4"/>
    <property type="match status" value="1"/>
</dbReference>
<evidence type="ECO:0000256" key="6">
    <source>
        <dbReference type="ARBA" id="ARBA00023141"/>
    </source>
</evidence>
<dbReference type="Pfam" id="PF00218">
    <property type="entry name" value="IGPS"/>
    <property type="match status" value="1"/>
</dbReference>
<dbReference type="FunFam" id="3.20.20.70:FF:000024">
    <property type="entry name" value="Indole-3-glycerol phosphate synthase"/>
    <property type="match status" value="1"/>
</dbReference>
<comment type="catalytic activity">
    <reaction evidence="1 8">
        <text>1-(2-carboxyphenylamino)-1-deoxy-D-ribulose 5-phosphate + H(+) = (1S,2R)-1-C-(indol-3-yl)glycerol 3-phosphate + CO2 + H2O</text>
        <dbReference type="Rhea" id="RHEA:23476"/>
        <dbReference type="ChEBI" id="CHEBI:15377"/>
        <dbReference type="ChEBI" id="CHEBI:15378"/>
        <dbReference type="ChEBI" id="CHEBI:16526"/>
        <dbReference type="ChEBI" id="CHEBI:58613"/>
        <dbReference type="ChEBI" id="CHEBI:58866"/>
        <dbReference type="EC" id="4.1.1.48"/>
    </reaction>
</comment>
<dbReference type="InterPro" id="IPR045186">
    <property type="entry name" value="Indole-3-glycerol_P_synth"/>
</dbReference>
<evidence type="ECO:0000256" key="8">
    <source>
        <dbReference type="HAMAP-Rule" id="MF_00134"/>
    </source>
</evidence>
<evidence type="ECO:0000256" key="3">
    <source>
        <dbReference type="ARBA" id="ARBA00022605"/>
    </source>
</evidence>
<dbReference type="CDD" id="cd00331">
    <property type="entry name" value="IGPS"/>
    <property type="match status" value="1"/>
</dbReference>
<evidence type="ECO:0000259" key="9">
    <source>
        <dbReference type="Pfam" id="PF00218"/>
    </source>
</evidence>
<proteinExistence type="inferred from homology"/>
<dbReference type="InterPro" id="IPR013785">
    <property type="entry name" value="Aldolase_TIM"/>
</dbReference>
<accession>A0AA46ZSK6</accession>
<dbReference type="InterPro" id="IPR001468">
    <property type="entry name" value="Indole-3-GlycerolPSynthase_CS"/>
</dbReference>
<dbReference type="AlphaFoldDB" id="A0AA46ZSK6"/>
<dbReference type="PANTHER" id="PTHR22854:SF2">
    <property type="entry name" value="INDOLE-3-GLYCEROL-PHOSPHATE SYNTHASE"/>
    <property type="match status" value="1"/>
</dbReference>
<dbReference type="EC" id="4.1.1.48" evidence="8"/>
<dbReference type="PANTHER" id="PTHR22854">
    <property type="entry name" value="TRYPTOPHAN BIOSYNTHESIS PROTEIN"/>
    <property type="match status" value="1"/>
</dbReference>
<evidence type="ECO:0000256" key="7">
    <source>
        <dbReference type="ARBA" id="ARBA00023239"/>
    </source>
</evidence>
<keyword evidence="5 8" id="KW-0822">Tryptophan biosynthesis</keyword>
<evidence type="ECO:0000256" key="4">
    <source>
        <dbReference type="ARBA" id="ARBA00022793"/>
    </source>
</evidence>
<evidence type="ECO:0000256" key="5">
    <source>
        <dbReference type="ARBA" id="ARBA00022822"/>
    </source>
</evidence>
<organism evidence="10 11">
    <name type="scientific">Pseudomonas viridiflava</name>
    <name type="common">Phytomonas viridiflava</name>
    <dbReference type="NCBI Taxonomy" id="33069"/>
    <lineage>
        <taxon>Bacteria</taxon>
        <taxon>Pseudomonadati</taxon>
        <taxon>Pseudomonadota</taxon>
        <taxon>Gammaproteobacteria</taxon>
        <taxon>Pseudomonadales</taxon>
        <taxon>Pseudomonadaceae</taxon>
        <taxon>Pseudomonas</taxon>
    </lineage>
</organism>
<dbReference type="InterPro" id="IPR011060">
    <property type="entry name" value="RibuloseP-bd_barrel"/>
</dbReference>
<dbReference type="HAMAP" id="MF_00134_B">
    <property type="entry name" value="IGPS_B"/>
    <property type="match status" value="1"/>
</dbReference>
<comment type="pathway">
    <text evidence="2 8">Amino-acid biosynthesis; L-tryptophan biosynthesis; L-tryptophan from chorismate: step 4/5.</text>
</comment>
<dbReference type="InterPro" id="IPR013798">
    <property type="entry name" value="Indole-3-glycerol_P_synth_dom"/>
</dbReference>
<dbReference type="GO" id="GO:0004640">
    <property type="term" value="F:phosphoribosylanthranilate isomerase activity"/>
    <property type="evidence" value="ECO:0007669"/>
    <property type="project" value="TreeGrafter"/>
</dbReference>
<dbReference type="Proteomes" id="UP001163644">
    <property type="component" value="Chromosome"/>
</dbReference>
<keyword evidence="6 8" id="KW-0057">Aromatic amino acid biosynthesis</keyword>
<gene>
    <name evidence="8 10" type="primary">trpC</name>
    <name evidence="10" type="ORF">EZZ81_03075</name>
</gene>
<name>A0AA46ZSK6_PSEVI</name>
<feature type="domain" description="Indole-3-glycerol phosphate synthase" evidence="9">
    <location>
        <begin position="7"/>
        <end position="262"/>
    </location>
</feature>
<evidence type="ECO:0000256" key="2">
    <source>
        <dbReference type="ARBA" id="ARBA00004696"/>
    </source>
</evidence>
<dbReference type="PROSITE" id="PS00614">
    <property type="entry name" value="IGPS"/>
    <property type="match status" value="1"/>
</dbReference>
<comment type="similarity">
    <text evidence="8">Belongs to the TrpC family.</text>
</comment>
<protein>
    <recommendedName>
        <fullName evidence="8">Indole-3-glycerol phosphate synthase</fullName>
        <shortName evidence="8">IGPS</shortName>
        <ecNumber evidence="8">4.1.1.48</ecNumber>
    </recommendedName>
</protein>
<reference evidence="10" key="1">
    <citation type="submission" date="2019-02" db="EMBL/GenBank/DDBJ databases">
        <authorList>
            <person name="Lutz S."/>
            <person name="Schori C."/>
            <person name="Ahrens C.H."/>
            <person name="Gueguen E."/>
        </authorList>
    </citation>
    <scope>NUCLEOTIDE SEQUENCE</scope>
    <source>
        <strain evidence="10">Psy35</strain>
    </source>
</reference>
<dbReference type="GO" id="GO:0004425">
    <property type="term" value="F:indole-3-glycerol-phosphate synthase activity"/>
    <property type="evidence" value="ECO:0007669"/>
    <property type="project" value="UniProtKB-UniRule"/>
</dbReference>
<dbReference type="SUPFAM" id="SSF51366">
    <property type="entry name" value="Ribulose-phoshate binding barrel"/>
    <property type="match status" value="1"/>
</dbReference>